<accession>A0ABY5IV69</accession>
<gene>
    <name evidence="1" type="ORF">NOX80_02355</name>
</gene>
<proteinExistence type="predicted"/>
<name>A0ABY5IV69_9FLAO</name>
<dbReference type="EMBL" id="CP101751">
    <property type="protein sequence ID" value="UUC46057.1"/>
    <property type="molecule type" value="Genomic_DNA"/>
</dbReference>
<evidence type="ECO:0000313" key="2">
    <source>
        <dbReference type="Proteomes" id="UP001059844"/>
    </source>
</evidence>
<sequence>MKKKLEAELISIAHRILKLKNKSEVIQLHQETQKLYEILSVLRFYEENFEEAKPTIGVEELEGKLDEVLENKEPDTTTTIAEATPAEPIVAEREETNAEEVEKTEEAEAATMEPEAVEEVQAVMEEEEEEVIPEPEQEPIAEIVPETELVAEEEKEPEAEKVVVGQIDIDESDLEDEEPLIEEEKVAFPEIVEPVFEPVKEEPKKESHQITLEDLLGQHSYKEPEFVKVEDVPAEVEKVADIAFEPVFEPKAEVHSVSIDAEREAYSRKTDSAGKTIALGLNDRIAFEKNLFGGSGEDLNRVLSQLNTFDNYEDARNFIEDLVRPDYNNWEGKEEYETRFMEIVEKRFS</sequence>
<keyword evidence="2" id="KW-1185">Reference proteome</keyword>
<dbReference type="RefSeq" id="WP_256551735.1">
    <property type="nucleotide sequence ID" value="NZ_CP101751.1"/>
</dbReference>
<reference evidence="1" key="1">
    <citation type="submission" date="2022-07" db="EMBL/GenBank/DDBJ databases">
        <title>Isolation, identification, and degradation of a PFOSA degrading strain from sewage treatment plant.</title>
        <authorList>
            <person name="Zhang L."/>
            <person name="Huo Y."/>
        </authorList>
    </citation>
    <scope>NUCLEOTIDE SEQUENCE</scope>
    <source>
        <strain evidence="1">C1</strain>
    </source>
</reference>
<protein>
    <submittedName>
        <fullName evidence="1">Uncharacterized protein</fullName>
    </submittedName>
</protein>
<dbReference type="Proteomes" id="UP001059844">
    <property type="component" value="Chromosome"/>
</dbReference>
<organism evidence="1 2">
    <name type="scientific">Flavobacterium cerinum</name>
    <dbReference type="NCBI Taxonomy" id="2502784"/>
    <lineage>
        <taxon>Bacteria</taxon>
        <taxon>Pseudomonadati</taxon>
        <taxon>Bacteroidota</taxon>
        <taxon>Flavobacteriia</taxon>
        <taxon>Flavobacteriales</taxon>
        <taxon>Flavobacteriaceae</taxon>
        <taxon>Flavobacterium</taxon>
    </lineage>
</organism>
<evidence type="ECO:0000313" key="1">
    <source>
        <dbReference type="EMBL" id="UUC46057.1"/>
    </source>
</evidence>